<evidence type="ECO:0000313" key="1">
    <source>
        <dbReference type="EMBL" id="PSB03594.1"/>
    </source>
</evidence>
<dbReference type="AlphaFoldDB" id="A0A2T1C5T6"/>
<dbReference type="RefSeq" id="WP_106288036.1">
    <property type="nucleotide sequence ID" value="NZ_CAWNTC010000249.1"/>
</dbReference>
<reference evidence="1 2" key="1">
    <citation type="submission" date="2018-02" db="EMBL/GenBank/DDBJ databases">
        <authorList>
            <person name="Cohen D.B."/>
            <person name="Kent A.D."/>
        </authorList>
    </citation>
    <scope>NUCLEOTIDE SEQUENCE [LARGE SCALE GENOMIC DNA]</scope>
    <source>
        <strain evidence="1 2">CCAP 1448/3</strain>
    </source>
</reference>
<keyword evidence="2" id="KW-1185">Reference proteome</keyword>
<comment type="caution">
    <text evidence="1">The sequence shown here is derived from an EMBL/GenBank/DDBJ whole genome shotgun (WGS) entry which is preliminary data.</text>
</comment>
<proteinExistence type="predicted"/>
<reference evidence="1 2" key="2">
    <citation type="submission" date="2018-03" db="EMBL/GenBank/DDBJ databases">
        <title>The ancient ancestry and fast evolution of plastids.</title>
        <authorList>
            <person name="Moore K.R."/>
            <person name="Magnabosco C."/>
            <person name="Momper L."/>
            <person name="Gold D.A."/>
            <person name="Bosak T."/>
            <person name="Fournier G.P."/>
        </authorList>
    </citation>
    <scope>NUCLEOTIDE SEQUENCE [LARGE SCALE GENOMIC DNA]</scope>
    <source>
        <strain evidence="1 2">CCAP 1448/3</strain>
    </source>
</reference>
<protein>
    <submittedName>
        <fullName evidence="1">Uncharacterized protein</fullName>
    </submittedName>
</protein>
<accession>A0A2T1C5T6</accession>
<gene>
    <name evidence="1" type="ORF">C7B64_07575</name>
</gene>
<dbReference type="EMBL" id="PVWJ01000028">
    <property type="protein sequence ID" value="PSB03594.1"/>
    <property type="molecule type" value="Genomic_DNA"/>
</dbReference>
<sequence length="168" mass="19198">MLFHKTKPLVELKLAHPKLIFGRQLTWVNVHIRGKCKVVISSKSHPQWKSVKIKSPAVNTAMIAVPIGAQLVIKTSTLFSSSKTYFEVAKADWKLTPPNMPKVALKPIEAAKQILLEWREFVYKLNRTRSNKALRNIRKVSMKPRFINMRVSKAKFSNEALTNEPSVH</sequence>
<evidence type="ECO:0000313" key="2">
    <source>
        <dbReference type="Proteomes" id="UP000238762"/>
    </source>
</evidence>
<organism evidence="1 2">
    <name type="scientific">Merismopedia glauca CCAP 1448/3</name>
    <dbReference type="NCBI Taxonomy" id="1296344"/>
    <lineage>
        <taxon>Bacteria</taxon>
        <taxon>Bacillati</taxon>
        <taxon>Cyanobacteriota</taxon>
        <taxon>Cyanophyceae</taxon>
        <taxon>Synechococcales</taxon>
        <taxon>Merismopediaceae</taxon>
        <taxon>Merismopedia</taxon>
    </lineage>
</organism>
<name>A0A2T1C5T6_9CYAN</name>
<dbReference type="Proteomes" id="UP000238762">
    <property type="component" value="Unassembled WGS sequence"/>
</dbReference>